<dbReference type="AlphaFoldDB" id="A0A6G1ETB3"/>
<name>A0A6G1ETB3_9ORYZ</name>
<evidence type="ECO:0000313" key="3">
    <source>
        <dbReference type="Proteomes" id="UP000479710"/>
    </source>
</evidence>
<sequence length="77" mass="8386">MGLRPGRRHRGGAPQELQSTRRRVGKACSSVLSSEKVHRGGVTRAPRQDGQASLRPGARQAQSKQRHCVGELACWKG</sequence>
<proteinExistence type="predicted"/>
<keyword evidence="3" id="KW-1185">Reference proteome</keyword>
<dbReference type="Proteomes" id="UP000479710">
    <property type="component" value="Unassembled WGS sequence"/>
</dbReference>
<dbReference type="EMBL" id="SPHZ02000003">
    <property type="protein sequence ID" value="KAF0927839.1"/>
    <property type="molecule type" value="Genomic_DNA"/>
</dbReference>
<feature type="region of interest" description="Disordered" evidence="1">
    <location>
        <begin position="1"/>
        <end position="66"/>
    </location>
</feature>
<comment type="caution">
    <text evidence="2">The sequence shown here is derived from an EMBL/GenBank/DDBJ whole genome shotgun (WGS) entry which is preliminary data.</text>
</comment>
<organism evidence="2 3">
    <name type="scientific">Oryza meyeriana var. granulata</name>
    <dbReference type="NCBI Taxonomy" id="110450"/>
    <lineage>
        <taxon>Eukaryota</taxon>
        <taxon>Viridiplantae</taxon>
        <taxon>Streptophyta</taxon>
        <taxon>Embryophyta</taxon>
        <taxon>Tracheophyta</taxon>
        <taxon>Spermatophyta</taxon>
        <taxon>Magnoliopsida</taxon>
        <taxon>Liliopsida</taxon>
        <taxon>Poales</taxon>
        <taxon>Poaceae</taxon>
        <taxon>BOP clade</taxon>
        <taxon>Oryzoideae</taxon>
        <taxon>Oryzeae</taxon>
        <taxon>Oryzinae</taxon>
        <taxon>Oryza</taxon>
        <taxon>Oryza meyeriana</taxon>
    </lineage>
</organism>
<reference evidence="2 3" key="1">
    <citation type="submission" date="2019-11" db="EMBL/GenBank/DDBJ databases">
        <title>Whole genome sequence of Oryza granulata.</title>
        <authorList>
            <person name="Li W."/>
        </authorList>
    </citation>
    <scope>NUCLEOTIDE SEQUENCE [LARGE SCALE GENOMIC DNA]</scope>
    <source>
        <strain evidence="3">cv. Menghai</strain>
        <tissue evidence="2">Leaf</tissue>
    </source>
</reference>
<feature type="compositionally biased region" description="Basic residues" evidence="1">
    <location>
        <begin position="1"/>
        <end position="11"/>
    </location>
</feature>
<gene>
    <name evidence="2" type="ORF">E2562_036582</name>
</gene>
<evidence type="ECO:0000313" key="2">
    <source>
        <dbReference type="EMBL" id="KAF0927839.1"/>
    </source>
</evidence>
<accession>A0A6G1ETB3</accession>
<evidence type="ECO:0000256" key="1">
    <source>
        <dbReference type="SAM" id="MobiDB-lite"/>
    </source>
</evidence>
<protein>
    <submittedName>
        <fullName evidence="2">Uncharacterized protein</fullName>
    </submittedName>
</protein>